<protein>
    <recommendedName>
        <fullName evidence="1">Putative Flp pilus-assembly TadG-like N-terminal domain-containing protein</fullName>
    </recommendedName>
</protein>
<accession>Q2NAC5</accession>
<dbReference type="Pfam" id="PF13400">
    <property type="entry name" value="Tad"/>
    <property type="match status" value="1"/>
</dbReference>
<dbReference type="STRING" id="314225.ELI_06370"/>
<evidence type="ECO:0000313" key="3">
    <source>
        <dbReference type="Proteomes" id="UP000008808"/>
    </source>
</evidence>
<proteinExistence type="predicted"/>
<organism evidence="2 3">
    <name type="scientific">Erythrobacter litoralis (strain HTCC2594)</name>
    <dbReference type="NCBI Taxonomy" id="314225"/>
    <lineage>
        <taxon>Bacteria</taxon>
        <taxon>Pseudomonadati</taxon>
        <taxon>Pseudomonadota</taxon>
        <taxon>Alphaproteobacteria</taxon>
        <taxon>Sphingomonadales</taxon>
        <taxon>Erythrobacteraceae</taxon>
        <taxon>Erythrobacter/Porphyrobacter group</taxon>
        <taxon>Erythrobacter</taxon>
    </lineage>
</organism>
<dbReference type="HOGENOM" id="CLU_046706_1_0_5"/>
<reference evidence="3" key="1">
    <citation type="journal article" date="2009" name="J. Bacteriol.">
        <title>Complete genome sequence of Erythrobacter litoralis HTCC2594.</title>
        <authorList>
            <person name="Oh H.M."/>
            <person name="Giovannoni S.J."/>
            <person name="Ferriera S."/>
            <person name="Johnson J."/>
            <person name="Cho J.C."/>
        </authorList>
    </citation>
    <scope>NUCLEOTIDE SEQUENCE [LARGE SCALE GENOMIC DNA]</scope>
    <source>
        <strain evidence="3">HTCC2594</strain>
    </source>
</reference>
<dbReference type="InterPro" id="IPR028087">
    <property type="entry name" value="Tad_N"/>
</dbReference>
<name>Q2NAC5_ERYLH</name>
<dbReference type="AlphaFoldDB" id="Q2NAC5"/>
<gene>
    <name evidence="2" type="ordered locus">ELI_06370</name>
</gene>
<dbReference type="RefSeq" id="WP_011414202.1">
    <property type="nucleotide sequence ID" value="NC_007722.1"/>
</dbReference>
<dbReference type="EMBL" id="CP000157">
    <property type="protein sequence ID" value="ABC63366.1"/>
    <property type="molecule type" value="Genomic_DNA"/>
</dbReference>
<evidence type="ECO:0000313" key="2">
    <source>
        <dbReference type="EMBL" id="ABC63366.1"/>
    </source>
</evidence>
<dbReference type="Proteomes" id="UP000008808">
    <property type="component" value="Chromosome"/>
</dbReference>
<evidence type="ECO:0000259" key="1">
    <source>
        <dbReference type="Pfam" id="PF13400"/>
    </source>
</evidence>
<dbReference type="eggNOG" id="COG4961">
    <property type="taxonomic scope" value="Bacteria"/>
</dbReference>
<sequence>MISIRQTAKRLRQSNTGNAMMILALGLPALVGGAGYGLDMAQWYMLKRELQYAVDQAAVAGAYSLSYNGTAGDWSARAEQEYDANRSITTGYATANDSTKGVTDYGSFTQNSVTVSATMDVSLPFSSILLSTPTTINVNSQAMFEKTDGATGCMIALKPNDTAITINGNVTINAPCGMAVSSTSSISINKSGGSGSINPGWVYTGGGVNDKFQELIDKFNATAPAADQVEVNEDASGFVDPFASVTVPTVTGSGSKNCSTGKVSPGVFSGGIDVDCNLHFEPGVYVIDGGELKNNNKTITGSDVLFVFKNGGKVNFGGNSDAKLSGLTAAGAAALGYTGDVKDLMTGMLFMEDANNQSYVSHRWRGTSDAILDGRIYMPKSKVDISGTPSTGSQCTIVVSYEIELSGTAGFSSGCNIPSKSVVAVQENTRVRLVI</sequence>
<feature type="domain" description="Putative Flp pilus-assembly TadG-like N-terminal" evidence="1">
    <location>
        <begin position="17"/>
        <end position="62"/>
    </location>
</feature>
<dbReference type="KEGG" id="eli:ELI_06370"/>
<keyword evidence="3" id="KW-1185">Reference proteome</keyword>